<proteinExistence type="predicted"/>
<dbReference type="PANTHER" id="PTHR18460">
    <property type="entry name" value="TEL2 INTERACTING PROTEIN 1 TTI1 FAMILY MEMBER"/>
    <property type="match status" value="1"/>
</dbReference>
<name>A0A7S4HJ98_9STRA</name>
<dbReference type="SUPFAM" id="SSF48371">
    <property type="entry name" value="ARM repeat"/>
    <property type="match status" value="1"/>
</dbReference>
<dbReference type="PANTHER" id="PTHR18460:SF3">
    <property type="entry name" value="TELO2-INTERACTING PROTEIN 1 HOMOLOG"/>
    <property type="match status" value="1"/>
</dbReference>
<evidence type="ECO:0000313" key="2">
    <source>
        <dbReference type="EMBL" id="CAE2200918.1"/>
    </source>
</evidence>
<dbReference type="GO" id="GO:0005737">
    <property type="term" value="C:cytoplasm"/>
    <property type="evidence" value="ECO:0007669"/>
    <property type="project" value="TreeGrafter"/>
</dbReference>
<dbReference type="InterPro" id="IPR049362">
    <property type="entry name" value="TTI1_rpt"/>
</dbReference>
<feature type="domain" description="TTI1 C-terminal TPR" evidence="1">
    <location>
        <begin position="1077"/>
        <end position="1190"/>
    </location>
</feature>
<dbReference type="InterPro" id="IPR016024">
    <property type="entry name" value="ARM-type_fold"/>
</dbReference>
<dbReference type="InterPro" id="IPR057567">
    <property type="entry name" value="TPR_TTI1_C"/>
</dbReference>
<gene>
    <name evidence="2" type="ORF">OAUR00152_LOCUS677</name>
</gene>
<protein>
    <recommendedName>
        <fullName evidence="1">TTI1 C-terminal TPR domain-containing protein</fullName>
    </recommendedName>
</protein>
<dbReference type="InterPro" id="IPR052587">
    <property type="entry name" value="TELO2-interacting_protein_1"/>
</dbReference>
<sequence>MKGQEEESKMEEDVSASRAAFAMLDPLLRALLVSIERGRKHQESEGTHVTGDIRVTTYEERDLAEMRARGEIMQRLNETLAVICGRSLGDGSSASTVATGLIYMADYVLLPLTLILQEALLPPEAVGSHSRDSSEWRKYIIFRSAGYSCIEQASLCMSLYVELVSGFGGEKAVNDDPTPQIPAAYLKNEVVVRCLTTCAIAMANLDESRKPMGGLHDSPQERDRCFELAQLSDESLDKGDNCHRAILRSIESLLLSVHKQGSASEKVQADITSSLGGALLARLAEGCLSALGSNSPTVSPRVMGNRLTQTVNVRGEDIRGNVSLKLQACSSLRAMMNGIPKSMVWRTLLPGSFAVLFRESLLQLRFSTAQSSPKVAAESIRTLSDLINISLSQEANENIEEISCDHDWGHDHSENIESAVSATMALRAMVSTSNSVAGCSFSQDSRAPKSATETVFVEEVNKRLPAPLLVLMHHIAMHRSPIVRRSGAALYSSVLMQTHAVWGEESKEKLERTAMECCLALMFDSDESVCSESESALLSYQASITNTLWREKLSSCVAPRIVELIEGLPILARGLRDNELRTQIDIICGYLQININEWQGQPIRQNRKGTELGMSLARASNVIRKALGDLFRPDYDSMARSPRVAPELIISRNLADSLKYTPTKNRYFFLRESSTYTKATILLHMLGKSFGEKQGSLFVDGCIAEMFNAHQGAGPAGRRQHGHWLDQFCGQLVVTNEVLVSSFPCVDHSKADTDKQDSPLRLKESSRRRAKRAKVLHALASSVLPIITSLPIWNLPTTIQVFSEQQSNTMALLANPSKEDSAGSHNSERMTNLGKEGDETFSVSLFHGNAIMQGSLLRMIGNICQLLGNRTNNILPTILLPLLEKTGACNHYHVQQTAIEALDRVAGALGARSIASLVSRNFDYVMESLSLQLRSQMYTSRWGDITSVMSVLLQSTKECESMLEFSKTNDHTVCCRSRTALLFDFVDSLMDSFDKTERRSHHPTKNSPSVLGLIQCFRSTVHFLSASFGFKCENKGSSSLSVTEFSFRWLNILAEFEDNLQKTDSEDTIPAAIEDETNERTTSSVSEAEDLMKCEPRKEEEEQNREILKYISRGVEVTKKIVSRCCFFLSIREIKIQVASCETLLSGFEFLSYAEDFVKDIKDESDGIGNPFLSSVSDCWPSIVSRLEATCDDLMIPFSSHTLTHEGTTVSTTSNFEVLFSHLLGLVATACERAGDFMTRRFEQDVWPLLSKLLGTYVRFKNGSRTKIGQAVQNINTGCTSPVTKDTALVALLVFLSRIFMSNEFGITITPLILPLGVMALPLLSEEGQVADATVDVYKQMLARDCDTLWRTLAVTCGEGLPSRVLKPHHATYTGRQTKRDNVNQRNVAQRAKYLLEYAGELPEQFLPI</sequence>
<dbReference type="EMBL" id="HBKQ01000974">
    <property type="protein sequence ID" value="CAE2200918.1"/>
    <property type="molecule type" value="Transcribed_RNA"/>
</dbReference>
<reference evidence="2" key="1">
    <citation type="submission" date="2021-01" db="EMBL/GenBank/DDBJ databases">
        <authorList>
            <person name="Corre E."/>
            <person name="Pelletier E."/>
            <person name="Niang G."/>
            <person name="Scheremetjew M."/>
            <person name="Finn R."/>
            <person name="Kale V."/>
            <person name="Holt S."/>
            <person name="Cochrane G."/>
            <person name="Meng A."/>
            <person name="Brown T."/>
            <person name="Cohen L."/>
        </authorList>
    </citation>
    <scope>NUCLEOTIDE SEQUENCE</scope>
    <source>
        <strain evidence="2">Isolate 1302-5</strain>
    </source>
</reference>
<dbReference type="Pfam" id="PF24181">
    <property type="entry name" value="TPR_TTI1_C"/>
    <property type="match status" value="1"/>
</dbReference>
<organism evidence="2">
    <name type="scientific">Odontella aurita</name>
    <dbReference type="NCBI Taxonomy" id="265563"/>
    <lineage>
        <taxon>Eukaryota</taxon>
        <taxon>Sar</taxon>
        <taxon>Stramenopiles</taxon>
        <taxon>Ochrophyta</taxon>
        <taxon>Bacillariophyta</taxon>
        <taxon>Mediophyceae</taxon>
        <taxon>Biddulphiophycidae</taxon>
        <taxon>Eupodiscales</taxon>
        <taxon>Odontellaceae</taxon>
        <taxon>Odontella</taxon>
    </lineage>
</organism>
<accession>A0A7S4HJ98</accession>
<dbReference type="Pfam" id="PF21547">
    <property type="entry name" value="TTI1"/>
    <property type="match status" value="1"/>
</dbReference>
<evidence type="ECO:0000259" key="1">
    <source>
        <dbReference type="Pfam" id="PF24181"/>
    </source>
</evidence>